<dbReference type="KEGG" id="scn:Solca_1663"/>
<evidence type="ECO:0000313" key="2">
    <source>
        <dbReference type="Proteomes" id="UP000007590"/>
    </source>
</evidence>
<evidence type="ECO:0000313" key="1">
    <source>
        <dbReference type="EMBL" id="AFD06729.1"/>
    </source>
</evidence>
<dbReference type="EMBL" id="CP003349">
    <property type="protein sequence ID" value="AFD06729.1"/>
    <property type="molecule type" value="Genomic_DNA"/>
</dbReference>
<sequence length="111" mass="12753">MNMPHEMKTLSEIMEKLRVEKNDNEFRMTNEGFKAVNSDQVFKPDDLLITKTYRFEGMSDPADNSILYIIEANNGLKGYALDAYGTYSNYDNAAFDDFLAKVPVHEAKEEK</sequence>
<reference evidence="1" key="1">
    <citation type="submission" date="2012-02" db="EMBL/GenBank/DDBJ databases">
        <title>The complete genome of Solitalea canadensis DSM 3403.</title>
        <authorList>
            <consortium name="US DOE Joint Genome Institute (JGI-PGF)"/>
            <person name="Lucas S."/>
            <person name="Copeland A."/>
            <person name="Lapidus A."/>
            <person name="Glavina del Rio T."/>
            <person name="Dalin E."/>
            <person name="Tice H."/>
            <person name="Bruce D."/>
            <person name="Goodwin L."/>
            <person name="Pitluck S."/>
            <person name="Peters L."/>
            <person name="Ovchinnikova G."/>
            <person name="Lu M."/>
            <person name="Kyrpides N."/>
            <person name="Mavromatis K."/>
            <person name="Ivanova N."/>
            <person name="Brettin T."/>
            <person name="Detter J.C."/>
            <person name="Han C."/>
            <person name="Larimer F."/>
            <person name="Land M."/>
            <person name="Hauser L."/>
            <person name="Markowitz V."/>
            <person name="Cheng J.-F."/>
            <person name="Hugenholtz P."/>
            <person name="Woyke T."/>
            <person name="Wu D."/>
            <person name="Spring S."/>
            <person name="Schroeder M."/>
            <person name="Kopitz M."/>
            <person name="Brambilla E."/>
            <person name="Klenk H.-P."/>
            <person name="Eisen J.A."/>
        </authorList>
    </citation>
    <scope>NUCLEOTIDE SEQUENCE</scope>
    <source>
        <strain evidence="1">DSM 3403</strain>
    </source>
</reference>
<dbReference type="OrthoDB" id="8418771at2"/>
<dbReference type="Proteomes" id="UP000007590">
    <property type="component" value="Chromosome"/>
</dbReference>
<evidence type="ECO:0008006" key="3">
    <source>
        <dbReference type="Google" id="ProtNLM"/>
    </source>
</evidence>
<protein>
    <recommendedName>
        <fullName evidence="3">Phosphoribosylpyrophosphate synthetase</fullName>
    </recommendedName>
</protein>
<organism evidence="1 2">
    <name type="scientific">Solitalea canadensis (strain ATCC 29591 / DSM 3403 / JCM 21819 / LMG 8368 / NBRC 15130 / NCIMB 12057 / USAM 9D)</name>
    <name type="common">Flexibacter canadensis</name>
    <dbReference type="NCBI Taxonomy" id="929556"/>
    <lineage>
        <taxon>Bacteria</taxon>
        <taxon>Pseudomonadati</taxon>
        <taxon>Bacteroidota</taxon>
        <taxon>Sphingobacteriia</taxon>
        <taxon>Sphingobacteriales</taxon>
        <taxon>Sphingobacteriaceae</taxon>
        <taxon>Solitalea</taxon>
    </lineage>
</organism>
<accession>H8KQJ1</accession>
<gene>
    <name evidence="1" type="ordered locus">Solca_1663</name>
</gene>
<dbReference type="STRING" id="929556.Solca_1663"/>
<dbReference type="HOGENOM" id="CLU_152583_1_0_10"/>
<dbReference type="AlphaFoldDB" id="H8KQJ1"/>
<proteinExistence type="predicted"/>
<name>H8KQJ1_SOLCM</name>
<keyword evidence="2" id="KW-1185">Reference proteome</keyword>
<dbReference type="eggNOG" id="ENOG50333R9">
    <property type="taxonomic scope" value="Bacteria"/>
</dbReference>